<evidence type="ECO:0000259" key="1">
    <source>
        <dbReference type="Pfam" id="PF06890"/>
    </source>
</evidence>
<dbReference type="EMBL" id="BMKW01000005">
    <property type="protein sequence ID" value="GGJ14269.1"/>
    <property type="molecule type" value="Genomic_DNA"/>
</dbReference>
<name>A0A917NNK7_9PROT</name>
<reference evidence="2" key="1">
    <citation type="journal article" date="2014" name="Int. J. Syst. Evol. Microbiol.">
        <title>Complete genome sequence of Corynebacterium casei LMG S-19264T (=DSM 44701T), isolated from a smear-ripened cheese.</title>
        <authorList>
            <consortium name="US DOE Joint Genome Institute (JGI-PGF)"/>
            <person name="Walter F."/>
            <person name="Albersmeier A."/>
            <person name="Kalinowski J."/>
            <person name="Ruckert C."/>
        </authorList>
    </citation>
    <scope>NUCLEOTIDE SEQUENCE</scope>
    <source>
        <strain evidence="2">CGMCC 1.3617</strain>
    </source>
</reference>
<evidence type="ECO:0000313" key="2">
    <source>
        <dbReference type="EMBL" id="GGJ14269.1"/>
    </source>
</evidence>
<dbReference type="Proteomes" id="UP000661507">
    <property type="component" value="Unassembled WGS sequence"/>
</dbReference>
<keyword evidence="3" id="KW-1185">Reference proteome</keyword>
<evidence type="ECO:0000313" key="3">
    <source>
        <dbReference type="Proteomes" id="UP000661507"/>
    </source>
</evidence>
<gene>
    <name evidence="2" type="ORF">GCM10011320_21890</name>
</gene>
<dbReference type="InterPro" id="IPR053861">
    <property type="entry name" value="Phage_Mu_Gp45_N"/>
</dbReference>
<accession>A0A917NNK7</accession>
<proteinExistence type="predicted"/>
<dbReference type="AlphaFoldDB" id="A0A917NNK7"/>
<sequence>MTQMISRGRVRSARVRGGRVLAEVEMADGETRTRVELLLPMGMTAVPEAGADVLVLQVGGPDHLVALQGDTAGLRAEGLVPGDIVQRDKRGQMVVMNGEGVTISGALKVTIVSAGDVEVTAPKVIVTGDMDVSGTLTLTGPGVNLNTHVHGGVDPGGSNTAGPS</sequence>
<comment type="caution">
    <text evidence="2">The sequence shown here is derived from an EMBL/GenBank/DDBJ whole genome shotgun (WGS) entry which is preliminary data.</text>
</comment>
<feature type="domain" description="Bacteriophage Mu Gp45 N-terminal" evidence="1">
    <location>
        <begin position="7"/>
        <end position="67"/>
    </location>
</feature>
<reference evidence="2" key="2">
    <citation type="submission" date="2020-09" db="EMBL/GenBank/DDBJ databases">
        <authorList>
            <person name="Sun Q."/>
            <person name="Zhou Y."/>
        </authorList>
    </citation>
    <scope>NUCLEOTIDE SEQUENCE</scope>
    <source>
        <strain evidence="2">CGMCC 1.3617</strain>
    </source>
</reference>
<protein>
    <recommendedName>
        <fullName evidence="1">Bacteriophage Mu Gp45 N-terminal domain-containing protein</fullName>
    </recommendedName>
</protein>
<organism evidence="2 3">
    <name type="scientific">Neoroseomonas lacus</name>
    <dbReference type="NCBI Taxonomy" id="287609"/>
    <lineage>
        <taxon>Bacteria</taxon>
        <taxon>Pseudomonadati</taxon>
        <taxon>Pseudomonadota</taxon>
        <taxon>Alphaproteobacteria</taxon>
        <taxon>Acetobacterales</taxon>
        <taxon>Acetobacteraceae</taxon>
        <taxon>Neoroseomonas</taxon>
    </lineage>
</organism>
<dbReference type="RefSeq" id="WP_188967094.1">
    <property type="nucleotide sequence ID" value="NZ_BMKW01000005.1"/>
</dbReference>
<dbReference type="Pfam" id="PF06890">
    <property type="entry name" value="Phage_Mu_Gp45"/>
    <property type="match status" value="1"/>
</dbReference>